<evidence type="ECO:0000313" key="2">
    <source>
        <dbReference type="Proteomes" id="UP000243140"/>
    </source>
</evidence>
<dbReference type="EMBL" id="MVHV01000011">
    <property type="protein sequence ID" value="ORA82031.1"/>
    <property type="molecule type" value="Genomic_DNA"/>
</dbReference>
<evidence type="ECO:0000313" key="1">
    <source>
        <dbReference type="EMBL" id="ORA82031.1"/>
    </source>
</evidence>
<protein>
    <recommendedName>
        <fullName evidence="3">PE domain-containing protein</fullName>
    </recommendedName>
</protein>
<comment type="caution">
    <text evidence="1">The sequence shown here is derived from an EMBL/GenBank/DDBJ whole genome shotgun (WGS) entry which is preliminary data.</text>
</comment>
<dbReference type="RefSeq" id="WP_071512226.1">
    <property type="nucleotide sequence ID" value="NZ_CP080999.1"/>
</dbReference>
<reference evidence="1 2" key="1">
    <citation type="submission" date="2017-02" db="EMBL/GenBank/DDBJ databases">
        <title>The new phylogeny of genus Mycobacterium.</title>
        <authorList>
            <person name="Tortoli E."/>
            <person name="Trovato A."/>
            <person name="Cirillo D.M."/>
        </authorList>
    </citation>
    <scope>NUCLEOTIDE SEQUENCE [LARGE SCALE GENOMIC DNA]</scope>
    <source>
        <strain evidence="1 2">IP1130001</strain>
    </source>
</reference>
<sequence>MVVDLAARPHITAGVALAAASIITVAPATQRLPDLHLAQHLRQVSVSDIRLTDAADTMIDLFAGVENELGSLADGGSAVPASLVSDVINPAQNVIVQTWIDTFENAGSNLQKIFNEWSAIPAALAQQVAANWVQYATDYVGYYQEAATAAVNYYTGSANTDFVPMMTAGWAELMQGKVTQAFGSYFNFALIQYPEVEVLAPLEKIPALLASMTNNLNIATTQLTGIDLAKIGLAATDVLLRGSDGFAYSLQEAVNAWAAGNPLAALTYLLNAPGAATNGFLNSVVGTQEPISGFLDSLLPQTLVTIPHSLAEDIVATDAQNILKGGSLATGIQNFLNQLMNGWPSLSGLGSYAGGQLTSLLQSIPSVLSNLPSMLGNFGGALASNIGLLISDLLKLL</sequence>
<evidence type="ECO:0008006" key="3">
    <source>
        <dbReference type="Google" id="ProtNLM"/>
    </source>
</evidence>
<name>A0ABX3SRN5_MYCMA</name>
<accession>A0ABX3SRN5</accession>
<keyword evidence="2" id="KW-1185">Reference proteome</keyword>
<organism evidence="1 2">
    <name type="scientific">Mycobacterium malmoense</name>
    <dbReference type="NCBI Taxonomy" id="1780"/>
    <lineage>
        <taxon>Bacteria</taxon>
        <taxon>Bacillati</taxon>
        <taxon>Actinomycetota</taxon>
        <taxon>Actinomycetes</taxon>
        <taxon>Mycobacteriales</taxon>
        <taxon>Mycobacteriaceae</taxon>
        <taxon>Mycobacterium</taxon>
    </lineage>
</organism>
<proteinExistence type="predicted"/>
<dbReference type="Proteomes" id="UP000243140">
    <property type="component" value="Unassembled WGS sequence"/>
</dbReference>
<gene>
    <name evidence="1" type="ORF">BST29_12565</name>
</gene>